<evidence type="ECO:0000313" key="14">
    <source>
        <dbReference type="Proteomes" id="UP001586593"/>
    </source>
</evidence>
<evidence type="ECO:0000256" key="7">
    <source>
        <dbReference type="ARBA" id="ARBA00023277"/>
    </source>
</evidence>
<evidence type="ECO:0000256" key="2">
    <source>
        <dbReference type="ARBA" id="ARBA00010579"/>
    </source>
</evidence>
<keyword evidence="9" id="KW-0961">Cell wall biogenesis/degradation</keyword>
<keyword evidence="7" id="KW-0119">Carbohydrate metabolism</keyword>
<protein>
    <submittedName>
        <fullName evidence="13">Uncharacterized protein</fullName>
    </submittedName>
</protein>
<feature type="region of interest" description="Disordered" evidence="11">
    <location>
        <begin position="87"/>
        <end position="106"/>
    </location>
</feature>
<feature type="region of interest" description="Disordered" evidence="11">
    <location>
        <begin position="114"/>
        <end position="137"/>
    </location>
</feature>
<keyword evidence="8" id="KW-0326">Glycosidase</keyword>
<evidence type="ECO:0000256" key="3">
    <source>
        <dbReference type="ARBA" id="ARBA00022512"/>
    </source>
</evidence>
<feature type="chain" id="PRO_5045674526" evidence="12">
    <location>
        <begin position="20"/>
        <end position="418"/>
    </location>
</feature>
<evidence type="ECO:0000256" key="8">
    <source>
        <dbReference type="ARBA" id="ARBA00023295"/>
    </source>
</evidence>
<name>A0ABR3Y478_9PEZI</name>
<dbReference type="InterPro" id="IPR005556">
    <property type="entry name" value="SUN"/>
</dbReference>
<keyword evidence="14" id="KW-1185">Reference proteome</keyword>
<evidence type="ECO:0000256" key="6">
    <source>
        <dbReference type="ARBA" id="ARBA00022801"/>
    </source>
</evidence>
<gene>
    <name evidence="13" type="ORF">VTK73DRAFT_1221</name>
</gene>
<evidence type="ECO:0000313" key="13">
    <source>
        <dbReference type="EMBL" id="KAL1882701.1"/>
    </source>
</evidence>
<sequence length="418" mass="43806">MKSIIGATLAAWLVAGASGKAHQHQRHHLHRKHGLSPVEKRGPDVTITSVVAGPTVVEYILDDKTLDVKQAEKGLSDGLYIVVGETTPTFVPPPPPPPPTTTSSSTKLAAQFYEQKTTSSSPIPTPTAEANSSSTSVPVASGIDAEFPSGKIPCSHFPSDYGAVPVEWLNTGGWTSLQQPDSYTPGQPISNIVAPTSGGCKPKMFCSYACPAGYQKSQFPQSQGATGQSVGGVYCNSDGFLELTRPSHPQLCQQGAGGVFIVNKLSGPASVCRTDYPGSESMVIPLETQPGGRYPLTNPASKDYYTWEGKPTTAQYYVNNMNVPVEQACTWTSSKFPSSAGNWAPSIIGAGQADTGVTFLSIFANLPTSTAKLNFNIEITGDVNSECSLKNGVYSGGGNGCTTAISKPGGVAYIVFSN</sequence>
<accession>A0ABR3Y478</accession>
<dbReference type="PANTHER" id="PTHR31316">
    <property type="entry name" value="BETA-GLUCOSIDASE-LIKE PROTEIN NCA3, MITOCHONDRIAL-RELATED"/>
    <property type="match status" value="1"/>
</dbReference>
<comment type="subcellular location">
    <subcellularLocation>
        <location evidence="1">Secreted</location>
        <location evidence="1">Cell wall</location>
    </subcellularLocation>
</comment>
<comment type="caution">
    <text evidence="13">The sequence shown here is derived from an EMBL/GenBank/DDBJ whole genome shotgun (WGS) entry which is preliminary data.</text>
</comment>
<feature type="compositionally biased region" description="Pro residues" evidence="11">
    <location>
        <begin position="90"/>
        <end position="100"/>
    </location>
</feature>
<keyword evidence="4" id="KW-0964">Secreted</keyword>
<keyword evidence="6" id="KW-0378">Hydrolase</keyword>
<evidence type="ECO:0000256" key="11">
    <source>
        <dbReference type="SAM" id="MobiDB-lite"/>
    </source>
</evidence>
<evidence type="ECO:0000256" key="4">
    <source>
        <dbReference type="ARBA" id="ARBA00022525"/>
    </source>
</evidence>
<dbReference type="Proteomes" id="UP001586593">
    <property type="component" value="Unassembled WGS sequence"/>
</dbReference>
<dbReference type="PANTHER" id="PTHR31316:SF0">
    <property type="entry name" value="SECRETED BETA-GLUCOSIDASE SIM1-RELATED"/>
    <property type="match status" value="1"/>
</dbReference>
<dbReference type="EMBL" id="JAZHXJ010000013">
    <property type="protein sequence ID" value="KAL1882701.1"/>
    <property type="molecule type" value="Genomic_DNA"/>
</dbReference>
<feature type="compositionally biased region" description="Polar residues" evidence="11">
    <location>
        <begin position="128"/>
        <end position="137"/>
    </location>
</feature>
<evidence type="ECO:0000256" key="1">
    <source>
        <dbReference type="ARBA" id="ARBA00004191"/>
    </source>
</evidence>
<keyword evidence="10" id="KW-0624">Polysaccharide degradation</keyword>
<feature type="signal peptide" evidence="12">
    <location>
        <begin position="1"/>
        <end position="19"/>
    </location>
</feature>
<comment type="similarity">
    <text evidence="2">Belongs to the SUN family.</text>
</comment>
<organism evidence="13 14">
    <name type="scientific">Phialemonium thermophilum</name>
    <dbReference type="NCBI Taxonomy" id="223376"/>
    <lineage>
        <taxon>Eukaryota</taxon>
        <taxon>Fungi</taxon>
        <taxon>Dikarya</taxon>
        <taxon>Ascomycota</taxon>
        <taxon>Pezizomycotina</taxon>
        <taxon>Sordariomycetes</taxon>
        <taxon>Sordariomycetidae</taxon>
        <taxon>Cephalothecales</taxon>
        <taxon>Cephalothecaceae</taxon>
        <taxon>Phialemonium</taxon>
    </lineage>
</organism>
<reference evidence="13 14" key="1">
    <citation type="journal article" date="2024" name="Commun. Biol.">
        <title>Comparative genomic analysis of thermophilic fungi reveals convergent evolutionary adaptations and gene losses.</title>
        <authorList>
            <person name="Steindorff A.S."/>
            <person name="Aguilar-Pontes M.V."/>
            <person name="Robinson A.J."/>
            <person name="Andreopoulos B."/>
            <person name="LaButti K."/>
            <person name="Kuo A."/>
            <person name="Mondo S."/>
            <person name="Riley R."/>
            <person name="Otillar R."/>
            <person name="Haridas S."/>
            <person name="Lipzen A."/>
            <person name="Grimwood J."/>
            <person name="Schmutz J."/>
            <person name="Clum A."/>
            <person name="Reid I.D."/>
            <person name="Moisan M.C."/>
            <person name="Butler G."/>
            <person name="Nguyen T.T.M."/>
            <person name="Dewar K."/>
            <person name="Conant G."/>
            <person name="Drula E."/>
            <person name="Henrissat B."/>
            <person name="Hansel C."/>
            <person name="Singer S."/>
            <person name="Hutchinson M.I."/>
            <person name="de Vries R.P."/>
            <person name="Natvig D.O."/>
            <person name="Powell A.J."/>
            <person name="Tsang A."/>
            <person name="Grigoriev I.V."/>
        </authorList>
    </citation>
    <scope>NUCLEOTIDE SEQUENCE [LARGE SCALE GENOMIC DNA]</scope>
    <source>
        <strain evidence="13 14">ATCC 24622</strain>
    </source>
</reference>
<evidence type="ECO:0000256" key="10">
    <source>
        <dbReference type="ARBA" id="ARBA00023326"/>
    </source>
</evidence>
<proteinExistence type="inferred from homology"/>
<keyword evidence="5 12" id="KW-0732">Signal</keyword>
<dbReference type="InterPro" id="IPR051526">
    <property type="entry name" value="Beta-Glucosidase_SUN"/>
</dbReference>
<evidence type="ECO:0000256" key="5">
    <source>
        <dbReference type="ARBA" id="ARBA00022729"/>
    </source>
</evidence>
<evidence type="ECO:0000256" key="12">
    <source>
        <dbReference type="SAM" id="SignalP"/>
    </source>
</evidence>
<keyword evidence="3" id="KW-0134">Cell wall</keyword>
<evidence type="ECO:0000256" key="9">
    <source>
        <dbReference type="ARBA" id="ARBA00023316"/>
    </source>
</evidence>
<dbReference type="Pfam" id="PF03856">
    <property type="entry name" value="SUN"/>
    <property type="match status" value="1"/>
</dbReference>